<dbReference type="OrthoDB" id="694225at2759"/>
<dbReference type="GO" id="GO:0006281">
    <property type="term" value="P:DNA repair"/>
    <property type="evidence" value="ECO:0007669"/>
    <property type="project" value="TreeGrafter"/>
</dbReference>
<evidence type="ECO:0000313" key="7">
    <source>
        <dbReference type="Proteomes" id="UP000652761"/>
    </source>
</evidence>
<dbReference type="InterPro" id="IPR050628">
    <property type="entry name" value="SNF2_RAD54_helicase_TF"/>
</dbReference>
<comment type="caution">
    <text evidence="6">The sequence shown here is derived from an EMBL/GenBank/DDBJ whole genome shotgun (WGS) entry which is preliminary data.</text>
</comment>
<dbReference type="AlphaFoldDB" id="A0A843U9Y1"/>
<accession>A0A843U9Y1</accession>
<evidence type="ECO:0000313" key="6">
    <source>
        <dbReference type="EMBL" id="MQL77029.1"/>
    </source>
</evidence>
<dbReference type="PANTHER" id="PTHR45626">
    <property type="entry name" value="TRANSCRIPTION TERMINATION FACTOR 2-RELATED"/>
    <property type="match status" value="1"/>
</dbReference>
<dbReference type="PROSITE" id="PS51192">
    <property type="entry name" value="HELICASE_ATP_BIND_1"/>
    <property type="match status" value="1"/>
</dbReference>
<dbReference type="CDD" id="cd18008">
    <property type="entry name" value="DEXDc_SHPRH-like"/>
    <property type="match status" value="1"/>
</dbReference>
<keyword evidence="7" id="KW-1185">Reference proteome</keyword>
<dbReference type="SMART" id="SM00487">
    <property type="entry name" value="DEXDc"/>
    <property type="match status" value="1"/>
</dbReference>
<dbReference type="InterPro" id="IPR038718">
    <property type="entry name" value="SNF2-like_sf"/>
</dbReference>
<dbReference type="GO" id="GO:0016787">
    <property type="term" value="F:hydrolase activity"/>
    <property type="evidence" value="ECO:0007669"/>
    <property type="project" value="UniProtKB-KW"/>
</dbReference>
<evidence type="ECO:0000256" key="2">
    <source>
        <dbReference type="ARBA" id="ARBA00022801"/>
    </source>
</evidence>
<feature type="region of interest" description="Disordered" evidence="4">
    <location>
        <begin position="455"/>
        <end position="488"/>
    </location>
</feature>
<feature type="compositionally biased region" description="Basic and acidic residues" evidence="4">
    <location>
        <begin position="455"/>
        <end position="474"/>
    </location>
</feature>
<evidence type="ECO:0000259" key="5">
    <source>
        <dbReference type="PROSITE" id="PS51192"/>
    </source>
</evidence>
<dbReference type="InterPro" id="IPR014001">
    <property type="entry name" value="Helicase_ATP-bd"/>
</dbReference>
<name>A0A843U9Y1_COLES</name>
<evidence type="ECO:0000256" key="3">
    <source>
        <dbReference type="ARBA" id="ARBA00022840"/>
    </source>
</evidence>
<dbReference type="PANTHER" id="PTHR45626:SF24">
    <property type="entry name" value="HELICASE-LIKE TRANSCRIPTION FACTOR CHR28-RELATED"/>
    <property type="match status" value="1"/>
</dbReference>
<dbReference type="SUPFAM" id="SSF52540">
    <property type="entry name" value="P-loop containing nucleoside triphosphate hydrolases"/>
    <property type="match status" value="1"/>
</dbReference>
<dbReference type="GO" id="GO:0008094">
    <property type="term" value="F:ATP-dependent activity, acting on DNA"/>
    <property type="evidence" value="ECO:0007669"/>
    <property type="project" value="TreeGrafter"/>
</dbReference>
<feature type="compositionally biased region" description="Basic and acidic residues" evidence="4">
    <location>
        <begin position="214"/>
        <end position="230"/>
    </location>
</feature>
<feature type="compositionally biased region" description="Polar residues" evidence="4">
    <location>
        <begin position="183"/>
        <end position="207"/>
    </location>
</feature>
<dbReference type="Gene3D" id="3.40.50.10810">
    <property type="entry name" value="Tandem AAA-ATPase domain"/>
    <property type="match status" value="3"/>
</dbReference>
<reference evidence="6" key="1">
    <citation type="submission" date="2017-07" db="EMBL/GenBank/DDBJ databases">
        <title>Taro Niue Genome Assembly and Annotation.</title>
        <authorList>
            <person name="Atibalentja N."/>
            <person name="Keating K."/>
            <person name="Fields C.J."/>
        </authorList>
    </citation>
    <scope>NUCLEOTIDE SEQUENCE</scope>
    <source>
        <strain evidence="6">Niue_2</strain>
        <tissue evidence="6">Leaf</tissue>
    </source>
</reference>
<keyword evidence="3" id="KW-0067">ATP-binding</keyword>
<dbReference type="GO" id="GO:0005524">
    <property type="term" value="F:ATP binding"/>
    <property type="evidence" value="ECO:0007669"/>
    <property type="project" value="UniProtKB-KW"/>
</dbReference>
<dbReference type="EMBL" id="NMUH01000327">
    <property type="protein sequence ID" value="MQL77029.1"/>
    <property type="molecule type" value="Genomic_DNA"/>
</dbReference>
<dbReference type="FunFam" id="3.40.50.10810:FF:000068">
    <property type="entry name" value="SNF2 domain-containing protein / helicase domain-containing protein / zinc finger protein-like protein"/>
    <property type="match status" value="1"/>
</dbReference>
<dbReference type="Proteomes" id="UP000652761">
    <property type="component" value="Unassembled WGS sequence"/>
</dbReference>
<keyword evidence="2" id="KW-0378">Hydrolase</keyword>
<protein>
    <recommendedName>
        <fullName evidence="5">Helicase ATP-binding domain-containing protein</fullName>
    </recommendedName>
</protein>
<evidence type="ECO:0000256" key="4">
    <source>
        <dbReference type="SAM" id="MobiDB-lite"/>
    </source>
</evidence>
<proteinExistence type="predicted"/>
<dbReference type="Pfam" id="PF00176">
    <property type="entry name" value="SNF2-rel_dom"/>
    <property type="match status" value="1"/>
</dbReference>
<dbReference type="GO" id="GO:0005634">
    <property type="term" value="C:nucleus"/>
    <property type="evidence" value="ECO:0007669"/>
    <property type="project" value="TreeGrafter"/>
</dbReference>
<dbReference type="InterPro" id="IPR027417">
    <property type="entry name" value="P-loop_NTPase"/>
</dbReference>
<sequence length="875" mass="98577">MEGVIDISSTDSEDDRWENDDDLDEEINELSHNYLYNDSVSDVHDIGHYALVDDPCPSTEYRHKSSPLNRVSDFTEKTCNGSILASFGQTRHSGSNCKQVFDDTVEDMGNGNTQLSTYEGTMPPLKRAAIPGNSSEQQAGDFGDCIRKEGIEPSKEDIQRRTLPPSFVPIVHPKGGMHLTVNGDNSTSWQSRGSFSKDSCMASQKTMSPGGDADAQHHDNIDNSDHEPWHATDNKQKRILSSSFQPSISKTVPKPSLENNDDIQVLGIFPKLGTFREPKLTMLSTSKFGIKDNIDRRDLHIQVHENAGAHRQLPPWMNEGSASRNVAFSSAMSSSSIYSDSTRDHSGIGEKSMEEDERLVFQAALQDLAQPKNEIDLPAGFLTVPLLRHQRIALSWMKRKESSSHCPGGILADDQGLGKTVSVIALIQMERPDQVQFSRGFSNFIRPDALNLDEVDHTLPEDKKTRPSEKHLEGKPQNGPSSNHSSHTESNFFNLVEIDDEQHALDRDAEEDLEANTKFEASGLDKHYHPVHKMKETGHSADCNSSKKVPAKSRVKCMMHKGRPTGGTLVVCPATILRQWARELDEKVPDDKKLSVLIYHGSSRSKDPTYLAKHDVVLTTYAIVTNEVPKQPLSVDEDVEERNTENYALSSDFSLQRKRKMISDVHKGGKVKKKGASDSGFDFQSGPLARVRWFRVVLDEAQTIKNFRTQVSRACCGLRAKRRWCLSGTPLQNSLDDLYSYFRFLKCDPYAAYSKFVSSIKTPIFRNATTGYKKLQVILRTIMLRRTKATLIDGEPIIRLPPKVIFLKKICFSPDEREFYSNLEADSRQKFKVMSMHPVIHMFRSQVHCRCNCMRKMINNSLVYSYCRDLDKRVS</sequence>
<feature type="region of interest" description="Disordered" evidence="4">
    <location>
        <begin position="183"/>
        <end position="230"/>
    </location>
</feature>
<evidence type="ECO:0000256" key="1">
    <source>
        <dbReference type="ARBA" id="ARBA00022741"/>
    </source>
</evidence>
<keyword evidence="1" id="KW-0547">Nucleotide-binding</keyword>
<feature type="compositionally biased region" description="Polar residues" evidence="4">
    <location>
        <begin position="478"/>
        <end position="488"/>
    </location>
</feature>
<feature type="domain" description="Helicase ATP-binding" evidence="5">
    <location>
        <begin position="566"/>
        <end position="748"/>
    </location>
</feature>
<organism evidence="6 7">
    <name type="scientific">Colocasia esculenta</name>
    <name type="common">Wild taro</name>
    <name type="synonym">Arum esculentum</name>
    <dbReference type="NCBI Taxonomy" id="4460"/>
    <lineage>
        <taxon>Eukaryota</taxon>
        <taxon>Viridiplantae</taxon>
        <taxon>Streptophyta</taxon>
        <taxon>Embryophyta</taxon>
        <taxon>Tracheophyta</taxon>
        <taxon>Spermatophyta</taxon>
        <taxon>Magnoliopsida</taxon>
        <taxon>Liliopsida</taxon>
        <taxon>Araceae</taxon>
        <taxon>Aroideae</taxon>
        <taxon>Colocasieae</taxon>
        <taxon>Colocasia</taxon>
    </lineage>
</organism>
<gene>
    <name evidence="6" type="ORF">Taro_009430</name>
</gene>
<dbReference type="InterPro" id="IPR000330">
    <property type="entry name" value="SNF2_N"/>
</dbReference>